<evidence type="ECO:0000256" key="1">
    <source>
        <dbReference type="SAM" id="Phobius"/>
    </source>
</evidence>
<keyword evidence="1" id="KW-0472">Membrane</keyword>
<dbReference type="EMBL" id="JBHSMQ010000004">
    <property type="protein sequence ID" value="MFC5455691.1"/>
    <property type="molecule type" value="Genomic_DNA"/>
</dbReference>
<accession>A0ABW0KSS6</accession>
<organism evidence="2 3">
    <name type="scientific">Prosthecobacter fluviatilis</name>
    <dbReference type="NCBI Taxonomy" id="445931"/>
    <lineage>
        <taxon>Bacteria</taxon>
        <taxon>Pseudomonadati</taxon>
        <taxon>Verrucomicrobiota</taxon>
        <taxon>Verrucomicrobiia</taxon>
        <taxon>Verrucomicrobiales</taxon>
        <taxon>Verrucomicrobiaceae</taxon>
        <taxon>Prosthecobacter</taxon>
    </lineage>
</organism>
<keyword evidence="1" id="KW-0812">Transmembrane</keyword>
<dbReference type="RefSeq" id="WP_377167019.1">
    <property type="nucleotide sequence ID" value="NZ_JBHSMQ010000004.1"/>
</dbReference>
<sequence length="246" mass="28193">METAAPASPPPASEPIICRIASWYYYRRMGPLAVLFLVFGGMFLKDGIWGYPEVAALARKKEWFMKEYLPSFEAAKKEGRLEQWMADSKAKGLPTGVDGDVPRWKSYAAQNGWEEDPKLYSDREIAEQFYWAYACFAGALVVGILVLLNRNKVLRAEADHWVTPEGRQIRYADVCRVDKRKWEHQALAYAWYRTEDGKEKRAVIDDLKFDGAGRVLERLLSRFSGELIEKIIETESAETVPEEAKK</sequence>
<dbReference type="Proteomes" id="UP001596052">
    <property type="component" value="Unassembled WGS sequence"/>
</dbReference>
<reference evidence="3" key="1">
    <citation type="journal article" date="2019" name="Int. J. Syst. Evol. Microbiol.">
        <title>The Global Catalogue of Microorganisms (GCM) 10K type strain sequencing project: providing services to taxonomists for standard genome sequencing and annotation.</title>
        <authorList>
            <consortium name="The Broad Institute Genomics Platform"/>
            <consortium name="The Broad Institute Genome Sequencing Center for Infectious Disease"/>
            <person name="Wu L."/>
            <person name="Ma J."/>
        </authorList>
    </citation>
    <scope>NUCLEOTIDE SEQUENCE [LARGE SCALE GENOMIC DNA]</scope>
    <source>
        <strain evidence="3">CGMCC 4.1469</strain>
    </source>
</reference>
<gene>
    <name evidence="2" type="ORF">ACFQDI_12555</name>
</gene>
<proteinExistence type="predicted"/>
<keyword evidence="3" id="KW-1185">Reference proteome</keyword>
<protein>
    <submittedName>
        <fullName evidence="2">Uncharacterized protein</fullName>
    </submittedName>
</protein>
<evidence type="ECO:0000313" key="2">
    <source>
        <dbReference type="EMBL" id="MFC5455691.1"/>
    </source>
</evidence>
<name>A0ABW0KSS6_9BACT</name>
<feature type="transmembrane region" description="Helical" evidence="1">
    <location>
        <begin position="32"/>
        <end position="51"/>
    </location>
</feature>
<evidence type="ECO:0000313" key="3">
    <source>
        <dbReference type="Proteomes" id="UP001596052"/>
    </source>
</evidence>
<feature type="transmembrane region" description="Helical" evidence="1">
    <location>
        <begin position="129"/>
        <end position="148"/>
    </location>
</feature>
<comment type="caution">
    <text evidence="2">The sequence shown here is derived from an EMBL/GenBank/DDBJ whole genome shotgun (WGS) entry which is preliminary data.</text>
</comment>
<keyword evidence="1" id="KW-1133">Transmembrane helix</keyword>